<protein>
    <submittedName>
        <fullName evidence="1">Uncharacterized protein</fullName>
    </submittedName>
</protein>
<accession>A0ABD3H662</accession>
<evidence type="ECO:0000313" key="1">
    <source>
        <dbReference type="EMBL" id="KAL3687003.1"/>
    </source>
</evidence>
<sequence length="488" mass="56791">MCANNPNWTEDQKKEDRLQREKAARLVYDSKINRFQGILNPDLDPFFDTAKRVTGENREKESSRVNVISYDRVYRFVVCKTLRADRRCDLLAISLGDDEQKKTEYHHPKFLGDKYIDNWLNQWSFWYRIEDIAVEMMAEVDKSLKDQETKMLKDQETWDGQELIREYIEFLRDDNGYRGFYYMFTKLSSAKNPDEINDRRAAKRMIFRFLLDQLRRQEVISLPSGVVKWATEPITGGEEDVKADKSMYDTTSAGQLKPWERRNCPIWIDFALPFKVADSSVMDLYKLVKNDKTPLDLYTEKQIEGTDAKSNTLEFALIVKQAAAAAAAVPPPKRRKFLHLSAQEAMKQIPQKVGNFVETLRNLSHDVVEVQGHLPFFRDTRKVSIGIDLLLMDLPTHERLWNDNQKESVPEWNKLSTNFIMDLFVVASSLVSDSGCMVIFAPGSTGEEHITQMIHARKQQEWEVLAHWTIHNDIPMRSATKQFKVTKT</sequence>
<keyword evidence="2" id="KW-1185">Reference proteome</keyword>
<name>A0ABD3H662_9MARC</name>
<proteinExistence type="predicted"/>
<dbReference type="Proteomes" id="UP001633002">
    <property type="component" value="Unassembled WGS sequence"/>
</dbReference>
<evidence type="ECO:0000313" key="2">
    <source>
        <dbReference type="Proteomes" id="UP001633002"/>
    </source>
</evidence>
<organism evidence="1 2">
    <name type="scientific">Riccia sorocarpa</name>
    <dbReference type="NCBI Taxonomy" id="122646"/>
    <lineage>
        <taxon>Eukaryota</taxon>
        <taxon>Viridiplantae</taxon>
        <taxon>Streptophyta</taxon>
        <taxon>Embryophyta</taxon>
        <taxon>Marchantiophyta</taxon>
        <taxon>Marchantiopsida</taxon>
        <taxon>Marchantiidae</taxon>
        <taxon>Marchantiales</taxon>
        <taxon>Ricciaceae</taxon>
        <taxon>Riccia</taxon>
    </lineage>
</organism>
<dbReference type="EMBL" id="JBJQOH010000004">
    <property type="protein sequence ID" value="KAL3687003.1"/>
    <property type="molecule type" value="Genomic_DNA"/>
</dbReference>
<comment type="caution">
    <text evidence="1">The sequence shown here is derived from an EMBL/GenBank/DDBJ whole genome shotgun (WGS) entry which is preliminary data.</text>
</comment>
<reference evidence="1 2" key="1">
    <citation type="submission" date="2024-09" db="EMBL/GenBank/DDBJ databases">
        <title>Chromosome-scale assembly of Riccia sorocarpa.</title>
        <authorList>
            <person name="Paukszto L."/>
        </authorList>
    </citation>
    <scope>NUCLEOTIDE SEQUENCE [LARGE SCALE GENOMIC DNA]</scope>
    <source>
        <strain evidence="1">LP-2024</strain>
        <tissue evidence="1">Aerial parts of the thallus</tissue>
    </source>
</reference>
<gene>
    <name evidence="1" type="ORF">R1sor_013312</name>
</gene>
<dbReference type="AlphaFoldDB" id="A0ABD3H662"/>